<reference evidence="2 3" key="1">
    <citation type="submission" date="2015-10" db="EMBL/GenBank/DDBJ databases">
        <title>Draft genome sequence of Streptomyces yokosukanensis DSM 40224, type strain for the species Streptomyces yokosukanensis.</title>
        <authorList>
            <person name="Ruckert C."/>
            <person name="Winkler A."/>
            <person name="Kalinowski J."/>
            <person name="Kampfer P."/>
            <person name="Glaeser S."/>
        </authorList>
    </citation>
    <scope>NUCLEOTIDE SEQUENCE [LARGE SCALE GENOMIC DNA]</scope>
    <source>
        <strain evidence="2 3">DSM 40224</strain>
    </source>
</reference>
<keyword evidence="3" id="KW-1185">Reference proteome</keyword>
<protein>
    <recommendedName>
        <fullName evidence="1">Fumarylacetoacetase-like C-terminal domain-containing protein</fullName>
    </recommendedName>
</protein>
<organism evidence="2 3">
    <name type="scientific">Streptomyces yokosukanensis</name>
    <dbReference type="NCBI Taxonomy" id="67386"/>
    <lineage>
        <taxon>Bacteria</taxon>
        <taxon>Bacillati</taxon>
        <taxon>Actinomycetota</taxon>
        <taxon>Actinomycetes</taxon>
        <taxon>Kitasatosporales</taxon>
        <taxon>Streptomycetaceae</taxon>
        <taxon>Streptomyces</taxon>
    </lineage>
</organism>
<dbReference type="Pfam" id="PF01557">
    <property type="entry name" value="FAA_hydrolase"/>
    <property type="match status" value="1"/>
</dbReference>
<evidence type="ECO:0000313" key="2">
    <source>
        <dbReference type="EMBL" id="KUN03495.1"/>
    </source>
</evidence>
<dbReference type="InterPro" id="IPR011234">
    <property type="entry name" value="Fumarylacetoacetase-like_C"/>
</dbReference>
<dbReference type="Gene3D" id="3.90.850.10">
    <property type="entry name" value="Fumarylacetoacetase-like, C-terminal domain"/>
    <property type="match status" value="1"/>
</dbReference>
<dbReference type="PANTHER" id="PTHR43211">
    <property type="entry name" value="FUMARYLACETOACETATE HYDROLASE"/>
    <property type="match status" value="1"/>
</dbReference>
<dbReference type="AlphaFoldDB" id="A0A101P222"/>
<evidence type="ECO:0000313" key="3">
    <source>
        <dbReference type="Proteomes" id="UP000053127"/>
    </source>
</evidence>
<dbReference type="Proteomes" id="UP000053127">
    <property type="component" value="Unassembled WGS sequence"/>
</dbReference>
<accession>A0A101P222</accession>
<feature type="domain" description="Fumarylacetoacetase-like C-terminal" evidence="1">
    <location>
        <begin position="140"/>
        <end position="323"/>
    </location>
</feature>
<dbReference type="GO" id="GO:0003824">
    <property type="term" value="F:catalytic activity"/>
    <property type="evidence" value="ECO:0007669"/>
    <property type="project" value="InterPro"/>
</dbReference>
<dbReference type="EMBL" id="LMWN01000033">
    <property type="protein sequence ID" value="KUN03495.1"/>
    <property type="molecule type" value="Genomic_DNA"/>
</dbReference>
<evidence type="ECO:0000259" key="1">
    <source>
        <dbReference type="Pfam" id="PF01557"/>
    </source>
</evidence>
<dbReference type="PANTHER" id="PTHR43211:SF1">
    <property type="entry name" value="BLL6422 PROTEIN"/>
    <property type="match status" value="1"/>
</dbReference>
<dbReference type="STRING" id="67386.AQI95_23680"/>
<comment type="caution">
    <text evidence="2">The sequence shown here is derived from an EMBL/GenBank/DDBJ whole genome shotgun (WGS) entry which is preliminary data.</text>
</comment>
<dbReference type="InterPro" id="IPR036663">
    <property type="entry name" value="Fumarylacetoacetase_C_sf"/>
</dbReference>
<gene>
    <name evidence="2" type="ORF">AQI95_23680</name>
</gene>
<dbReference type="OrthoDB" id="2273115at2"/>
<proteinExistence type="predicted"/>
<dbReference type="SUPFAM" id="SSF56529">
    <property type="entry name" value="FAH"/>
    <property type="match status" value="1"/>
</dbReference>
<dbReference type="RefSeq" id="WP_067127126.1">
    <property type="nucleotide sequence ID" value="NZ_JBFACD010000002.1"/>
</dbReference>
<sequence>MRLVTFVADDHPDRQHLGALLDDDSAVLDLTAAAPEDDALRTMQSLIDSGADGLDRARTQCALRPERALVPRDAVRLLAPLPRPLRIRDCGLFVAHAAAALRELARRQAAEAADPDAEFERLMASGRFDLNPLFYERVLYYTCDHLSVSGPEDEIEVPAGAKELDYELEFAAVLGRTARDVDPSAAREHIFGYTVFNDWSARDLQIALMRTGVGPGEGKDFDGSNALGPCIVTSDELPDPYDLTMTARVNGEEWSRGRTDGMQHSFEDAVVHFSRGRSIHAGEVMASGTVPSGTAFDLGKRLRDGDVVELEVDGIGVLRNRVRIPGGHGGGPNGSGRGRS</sequence>
<name>A0A101P222_9ACTN</name>